<dbReference type="PROSITE" id="PS51257">
    <property type="entry name" value="PROKAR_LIPOPROTEIN"/>
    <property type="match status" value="1"/>
</dbReference>
<gene>
    <name evidence="2" type="ordered locus">GM21_4098</name>
</gene>
<proteinExistence type="predicted"/>
<evidence type="ECO:0000313" key="2">
    <source>
        <dbReference type="EMBL" id="ACT20113.1"/>
    </source>
</evidence>
<name>C6E9L3_GEOSM</name>
<protein>
    <recommendedName>
        <fullName evidence="3">Lipoprotein</fullName>
    </recommendedName>
</protein>
<dbReference type="EMBL" id="CP001661">
    <property type="protein sequence ID" value="ACT20113.1"/>
    <property type="molecule type" value="Genomic_DNA"/>
</dbReference>
<reference evidence="2" key="1">
    <citation type="submission" date="2009-07" db="EMBL/GenBank/DDBJ databases">
        <title>Complete sequence of Geobacter sp. M21.</title>
        <authorList>
            <consortium name="US DOE Joint Genome Institute"/>
            <person name="Lucas S."/>
            <person name="Copeland A."/>
            <person name="Lapidus A."/>
            <person name="Glavina del Rio T."/>
            <person name="Dalin E."/>
            <person name="Tice H."/>
            <person name="Bruce D."/>
            <person name="Goodwin L."/>
            <person name="Pitluck S."/>
            <person name="Saunders E."/>
            <person name="Brettin T."/>
            <person name="Detter J.C."/>
            <person name="Han C."/>
            <person name="Larimer F."/>
            <person name="Land M."/>
            <person name="Hauser L."/>
            <person name="Kyrpides N."/>
            <person name="Ovchinnikova G."/>
            <person name="Lovley D."/>
        </authorList>
    </citation>
    <scope>NUCLEOTIDE SEQUENCE [LARGE SCALE GENOMIC DNA]</scope>
    <source>
        <strain evidence="2">M21</strain>
    </source>
</reference>
<feature type="compositionally biased region" description="Basic and acidic residues" evidence="1">
    <location>
        <begin position="43"/>
        <end position="63"/>
    </location>
</feature>
<evidence type="ECO:0000256" key="1">
    <source>
        <dbReference type="SAM" id="MobiDB-lite"/>
    </source>
</evidence>
<accession>C6E9L3</accession>
<organism evidence="2">
    <name type="scientific">Geobacter sp. (strain M21)</name>
    <dbReference type="NCBI Taxonomy" id="443144"/>
    <lineage>
        <taxon>Bacteria</taxon>
        <taxon>Pseudomonadati</taxon>
        <taxon>Thermodesulfobacteriota</taxon>
        <taxon>Desulfuromonadia</taxon>
        <taxon>Geobacterales</taxon>
        <taxon>Geobacteraceae</taxon>
        <taxon>Geobacter</taxon>
    </lineage>
</organism>
<sequence length="63" mass="7515">MKNRMKLLVAFAVVPILLSGCIVSPWHPYYDDEPGYHHHDRGRWHDDRGYDGRRYDGRGYGRR</sequence>
<dbReference type="HOGENOM" id="CLU_2897768_0_0_7"/>
<dbReference type="KEGG" id="gem:GM21_4098"/>
<evidence type="ECO:0008006" key="3">
    <source>
        <dbReference type="Google" id="ProtNLM"/>
    </source>
</evidence>
<feature type="region of interest" description="Disordered" evidence="1">
    <location>
        <begin position="33"/>
        <end position="63"/>
    </location>
</feature>
<dbReference type="AlphaFoldDB" id="C6E9L3"/>